<dbReference type="Pfam" id="PF06807">
    <property type="entry name" value="Clp1"/>
    <property type="match status" value="1"/>
</dbReference>
<dbReference type="Pfam" id="PF16573">
    <property type="entry name" value="CLP1_N"/>
    <property type="match status" value="1"/>
</dbReference>
<dbReference type="InterPro" id="IPR010666">
    <property type="entry name" value="Znf_GRF"/>
</dbReference>
<gene>
    <name evidence="13" type="ORF">DEO72_LG9g731</name>
</gene>
<dbReference type="FunFam" id="3.40.50.300:FF:001231">
    <property type="entry name" value="Protein CLP1 homolog"/>
    <property type="match status" value="1"/>
</dbReference>
<dbReference type="SUPFAM" id="SSF52540">
    <property type="entry name" value="P-loop containing nucleoside triphosphate hydrolases"/>
    <property type="match status" value="1"/>
</dbReference>
<dbReference type="GO" id="GO:0005849">
    <property type="term" value="C:mRNA cleavage factor complex"/>
    <property type="evidence" value="ECO:0007669"/>
    <property type="project" value="InterPro"/>
</dbReference>
<comment type="function">
    <text evidence="9">Required for endonucleolytic cleavage during polyadenylation-dependent pre-mRNA 3'-end formation.</text>
</comment>
<evidence type="ECO:0000259" key="12">
    <source>
        <dbReference type="PROSITE" id="PS51999"/>
    </source>
</evidence>
<keyword evidence="14" id="KW-1185">Reference proteome</keyword>
<evidence type="ECO:0000256" key="8">
    <source>
        <dbReference type="ARBA" id="ARBA00023242"/>
    </source>
</evidence>
<dbReference type="Pfam" id="PF16575">
    <property type="entry name" value="CLP1_P"/>
    <property type="match status" value="2"/>
</dbReference>
<sequence>MAYGGAGPVGGSGSASTIKQVKLERESELRIEVGNDAPLRLRLLNGTAEIFGTELPPEIWLNFPPRLKFAVFTWFGATIEMDGATETDYTADETPMVSYVNVHAILDGRRSRAKASPPDDSDASQGPRVIVVGPTDSGKSTLSRMLLSWAAKQGWKPTFVDLDIGQGSITIPGCIAATPIEMPIDPVEGIPLEMPLVYFYGHATPSNNVELYKVLVKELSGMIERQFTGNTESRASGMVINTMGWIEGVGYDEKLCSMLKDVLKSEPKVDVVKLQRSGGVVSRNAKVRQKARSYRIREYFYGLSNDLSPHSNIANFSDLFVYRVGGGPQAPRSALPIGAEPAADPTRVVPVNINRDLLHLVLAVSFAKEPDEIISSNVAGFIFVTDIDIQRKKITYLAPSSGELPSNVQTAFICDDVAGKCLKLKEGVEGSFCSSVLVLRFARPAPVMSPSHSCSSCTWGMKNSTVSSHGGVGRRFDFAPLCHCGEKAIMRTARTAKNRGRKFWGCPKFKGGSEEVVGCNFFYGAVKM</sequence>
<evidence type="ECO:0000256" key="1">
    <source>
        <dbReference type="ARBA" id="ARBA00004123"/>
    </source>
</evidence>
<dbReference type="Pfam" id="PF06839">
    <property type="entry name" value="Zn_ribbon_GRF"/>
    <property type="match status" value="1"/>
</dbReference>
<organism evidence="13 14">
    <name type="scientific">Vigna unguiculata</name>
    <name type="common">Cowpea</name>
    <dbReference type="NCBI Taxonomy" id="3917"/>
    <lineage>
        <taxon>Eukaryota</taxon>
        <taxon>Viridiplantae</taxon>
        <taxon>Streptophyta</taxon>
        <taxon>Embryophyta</taxon>
        <taxon>Tracheophyta</taxon>
        <taxon>Spermatophyta</taxon>
        <taxon>Magnoliopsida</taxon>
        <taxon>eudicotyledons</taxon>
        <taxon>Gunneridae</taxon>
        <taxon>Pentapetalae</taxon>
        <taxon>rosids</taxon>
        <taxon>fabids</taxon>
        <taxon>Fabales</taxon>
        <taxon>Fabaceae</taxon>
        <taxon>Papilionoideae</taxon>
        <taxon>50 kb inversion clade</taxon>
        <taxon>NPAAA clade</taxon>
        <taxon>indigoferoid/millettioid clade</taxon>
        <taxon>Phaseoleae</taxon>
        <taxon>Vigna</taxon>
    </lineage>
</organism>
<reference evidence="13 14" key="1">
    <citation type="submission" date="2019-04" db="EMBL/GenBank/DDBJ databases">
        <title>An improved genome assembly and genetic linkage map for asparagus bean, Vigna unguiculata ssp. sesquipedialis.</title>
        <authorList>
            <person name="Xia Q."/>
            <person name="Zhang R."/>
            <person name="Dong Y."/>
        </authorList>
    </citation>
    <scope>NUCLEOTIDE SEQUENCE [LARGE SCALE GENOMIC DNA]</scope>
    <source>
        <tissue evidence="13">Leaf</tissue>
    </source>
</reference>
<dbReference type="InterPro" id="IPR045116">
    <property type="entry name" value="Clp1/Grc3"/>
</dbReference>
<evidence type="ECO:0000256" key="3">
    <source>
        <dbReference type="ARBA" id="ARBA00022723"/>
    </source>
</evidence>
<evidence type="ECO:0000313" key="13">
    <source>
        <dbReference type="EMBL" id="QCE05726.1"/>
    </source>
</evidence>
<feature type="binding site" evidence="9">
    <location>
        <begin position="136"/>
        <end position="141"/>
    </location>
    <ligand>
        <name>ATP</name>
        <dbReference type="ChEBI" id="CHEBI:30616"/>
    </ligand>
</feature>
<dbReference type="GO" id="GO:0008270">
    <property type="term" value="F:zinc ion binding"/>
    <property type="evidence" value="ECO:0007669"/>
    <property type="project" value="UniProtKB-KW"/>
</dbReference>
<comment type="similarity">
    <text evidence="9">Belongs to the Clp1 family. Clp1 subfamily.</text>
</comment>
<evidence type="ECO:0000256" key="7">
    <source>
        <dbReference type="ARBA" id="ARBA00022840"/>
    </source>
</evidence>
<feature type="domain" description="GRF-type" evidence="12">
    <location>
        <begin position="482"/>
        <end position="528"/>
    </location>
</feature>
<dbReference type="Gene3D" id="2.40.30.330">
    <property type="entry name" value="Pre-mRNA cleavage complex subunit Clp1, C-terminal domain"/>
    <property type="match status" value="1"/>
</dbReference>
<evidence type="ECO:0000256" key="2">
    <source>
        <dbReference type="ARBA" id="ARBA00022664"/>
    </source>
</evidence>
<keyword evidence="7 9" id="KW-0067">ATP-binding</keyword>
<dbReference type="Gene3D" id="2.60.120.1030">
    <property type="entry name" value="Clp1, DNA binding domain"/>
    <property type="match status" value="1"/>
</dbReference>
<protein>
    <recommendedName>
        <fullName evidence="9">Protein CLP1 homolog</fullName>
    </recommendedName>
</protein>
<keyword evidence="8 9" id="KW-0539">Nucleus</keyword>
<evidence type="ECO:0000256" key="4">
    <source>
        <dbReference type="ARBA" id="ARBA00022741"/>
    </source>
</evidence>
<dbReference type="PROSITE" id="PS51999">
    <property type="entry name" value="ZF_GRF"/>
    <property type="match status" value="1"/>
</dbReference>
<keyword evidence="13" id="KW-0808">Transferase</keyword>
<dbReference type="FunFam" id="2.60.120.1030:FF:000001">
    <property type="entry name" value="Protein CLP1 homolog 5"/>
    <property type="match status" value="1"/>
</dbReference>
<dbReference type="InterPro" id="IPR010655">
    <property type="entry name" value="Clp1_C"/>
</dbReference>
<keyword evidence="6" id="KW-0862">Zinc</keyword>
<evidence type="ECO:0000256" key="9">
    <source>
        <dbReference type="HAMAP-Rule" id="MF_03035"/>
    </source>
</evidence>
<evidence type="ECO:0000313" key="14">
    <source>
        <dbReference type="Proteomes" id="UP000501690"/>
    </source>
</evidence>
<dbReference type="Proteomes" id="UP000501690">
    <property type="component" value="Linkage Group LG9"/>
</dbReference>
<keyword evidence="3" id="KW-0479">Metal-binding</keyword>
<dbReference type="PANTHER" id="PTHR12755">
    <property type="entry name" value="CLEAVAGE/POLYADENYLATION FACTOR IA SUBUNIT CLP1P"/>
    <property type="match status" value="1"/>
</dbReference>
<dbReference type="Gene3D" id="3.40.50.300">
    <property type="entry name" value="P-loop containing nucleotide triphosphate hydrolases"/>
    <property type="match status" value="1"/>
</dbReference>
<keyword evidence="4 9" id="KW-0547">Nucleotide-binding</keyword>
<dbReference type="FunFam" id="2.40.30.330:FF:000002">
    <property type="entry name" value="Protein CLP1 homolog"/>
    <property type="match status" value="1"/>
</dbReference>
<proteinExistence type="inferred from homology"/>
<dbReference type="InterPro" id="IPR038239">
    <property type="entry name" value="Clp1_N_sf"/>
</dbReference>
<keyword evidence="2 9" id="KW-0507">mRNA processing</keyword>
<dbReference type="AlphaFoldDB" id="A0A4D6MW74"/>
<dbReference type="GO" id="GO:0031124">
    <property type="term" value="P:mRNA 3'-end processing"/>
    <property type="evidence" value="ECO:0007669"/>
    <property type="project" value="UniProtKB-UniRule"/>
</dbReference>
<dbReference type="GO" id="GO:0005524">
    <property type="term" value="F:ATP binding"/>
    <property type="evidence" value="ECO:0007669"/>
    <property type="project" value="UniProtKB-UniRule"/>
</dbReference>
<keyword evidence="13" id="KW-0418">Kinase</keyword>
<keyword evidence="5 10" id="KW-0863">Zinc-finger</keyword>
<dbReference type="GO" id="GO:0006388">
    <property type="term" value="P:tRNA splicing, via endonucleolytic cleavage and ligation"/>
    <property type="evidence" value="ECO:0007669"/>
    <property type="project" value="TreeGrafter"/>
</dbReference>
<name>A0A4D6MW74_VIGUN</name>
<dbReference type="EMBL" id="CP039353">
    <property type="protein sequence ID" value="QCE05726.1"/>
    <property type="molecule type" value="Genomic_DNA"/>
</dbReference>
<dbReference type="InterPro" id="IPR027417">
    <property type="entry name" value="P-loop_NTPase"/>
</dbReference>
<feature type="region of interest" description="Disordered" evidence="11">
    <location>
        <begin position="110"/>
        <end position="139"/>
    </location>
</feature>
<feature type="binding site" evidence="9">
    <location>
        <position position="28"/>
    </location>
    <ligand>
        <name>ATP</name>
        <dbReference type="ChEBI" id="CHEBI:30616"/>
    </ligand>
</feature>
<dbReference type="InterPro" id="IPR032324">
    <property type="entry name" value="Clp1_N"/>
</dbReference>
<evidence type="ECO:0000256" key="5">
    <source>
        <dbReference type="ARBA" id="ARBA00022771"/>
    </source>
</evidence>
<evidence type="ECO:0000256" key="6">
    <source>
        <dbReference type="ARBA" id="ARBA00022833"/>
    </source>
</evidence>
<dbReference type="GO" id="GO:0051731">
    <property type="term" value="F:polynucleotide 5'-hydroxyl-kinase activity"/>
    <property type="evidence" value="ECO:0007669"/>
    <property type="project" value="InterPro"/>
</dbReference>
<dbReference type="PANTHER" id="PTHR12755:SF6">
    <property type="entry name" value="POLYRIBONUCLEOTIDE 5'-HYDROXYL-KINASE CLP1"/>
    <property type="match status" value="1"/>
</dbReference>
<feature type="binding site" evidence="9">
    <location>
        <position position="68"/>
    </location>
    <ligand>
        <name>ATP</name>
        <dbReference type="ChEBI" id="CHEBI:30616"/>
    </ligand>
</feature>
<comment type="subcellular location">
    <subcellularLocation>
        <location evidence="1 9">Nucleus</location>
    </subcellularLocation>
</comment>
<dbReference type="InterPro" id="IPR032319">
    <property type="entry name" value="CLP1_P"/>
</dbReference>
<dbReference type="InterPro" id="IPR038238">
    <property type="entry name" value="Clp1_C_sf"/>
</dbReference>
<evidence type="ECO:0000256" key="11">
    <source>
        <dbReference type="SAM" id="MobiDB-lite"/>
    </source>
</evidence>
<dbReference type="InterPro" id="IPR028606">
    <property type="entry name" value="Clp1"/>
</dbReference>
<dbReference type="HAMAP" id="MF_03035">
    <property type="entry name" value="Clp1"/>
    <property type="match status" value="1"/>
</dbReference>
<evidence type="ECO:0000256" key="10">
    <source>
        <dbReference type="PROSITE-ProRule" id="PRU01343"/>
    </source>
</evidence>
<accession>A0A4D6MW74</accession>